<protein>
    <submittedName>
        <fullName evidence="1">Uncharacterized protein</fullName>
    </submittedName>
</protein>
<organism evidence="1">
    <name type="scientific">marine metagenome</name>
    <dbReference type="NCBI Taxonomy" id="408172"/>
    <lineage>
        <taxon>unclassified sequences</taxon>
        <taxon>metagenomes</taxon>
        <taxon>ecological metagenomes</taxon>
    </lineage>
</organism>
<sequence length="143" mass="15970">MRKILLPKVLDFQSYDRVFSEASTEFVEDVVVDGKNLSWIDPNGMVNLLAAGSVIRDKTGNLPSLILPRGQEVTSYMHRMGFFQAAKGIFLTESFEGHDEGGTNSDVLLEVTQIMRNNDIHRVVDRVQKRAGAILTNTLDYAP</sequence>
<proteinExistence type="predicted"/>
<reference evidence="1" key="1">
    <citation type="submission" date="2018-05" db="EMBL/GenBank/DDBJ databases">
        <authorList>
            <person name="Lanie J.A."/>
            <person name="Ng W.-L."/>
            <person name="Kazmierczak K.M."/>
            <person name="Andrzejewski T.M."/>
            <person name="Davidsen T.M."/>
            <person name="Wayne K.J."/>
            <person name="Tettelin H."/>
            <person name="Glass J.I."/>
            <person name="Rusch D."/>
            <person name="Podicherti R."/>
            <person name="Tsui H.-C.T."/>
            <person name="Winkler M.E."/>
        </authorList>
    </citation>
    <scope>NUCLEOTIDE SEQUENCE</scope>
</reference>
<dbReference type="AlphaFoldDB" id="A0A382T0J1"/>
<evidence type="ECO:0000313" key="1">
    <source>
        <dbReference type="EMBL" id="SVD15720.1"/>
    </source>
</evidence>
<gene>
    <name evidence="1" type="ORF">METZ01_LOCUS368574</name>
</gene>
<dbReference type="EMBL" id="UINC01133038">
    <property type="protein sequence ID" value="SVD15720.1"/>
    <property type="molecule type" value="Genomic_DNA"/>
</dbReference>
<name>A0A382T0J1_9ZZZZ</name>
<accession>A0A382T0J1</accession>
<feature type="non-terminal residue" evidence="1">
    <location>
        <position position="143"/>
    </location>
</feature>